<organism evidence="10 11">
    <name type="scientific">Thiovibrio frasassiensis</name>
    <dbReference type="NCBI Taxonomy" id="2984131"/>
    <lineage>
        <taxon>Bacteria</taxon>
        <taxon>Pseudomonadati</taxon>
        <taxon>Thermodesulfobacteriota</taxon>
        <taxon>Desulfobulbia</taxon>
        <taxon>Desulfobulbales</taxon>
        <taxon>Thiovibrionaceae</taxon>
        <taxon>Thiovibrio</taxon>
    </lineage>
</organism>
<evidence type="ECO:0000256" key="5">
    <source>
        <dbReference type="ARBA" id="ARBA00031529"/>
    </source>
</evidence>
<dbReference type="AlphaFoldDB" id="A0A9X4MLQ8"/>
<evidence type="ECO:0000256" key="9">
    <source>
        <dbReference type="ARBA" id="ARBA00048692"/>
    </source>
</evidence>
<dbReference type="GO" id="GO:0009236">
    <property type="term" value="P:cobalamin biosynthetic process"/>
    <property type="evidence" value="ECO:0007669"/>
    <property type="project" value="InterPro"/>
</dbReference>
<comment type="similarity">
    <text evidence="2">Belongs to the Cob(I)alamin adenosyltransferase family.</text>
</comment>
<dbReference type="EMBL" id="JAPHEH010000001">
    <property type="protein sequence ID" value="MDG4475112.1"/>
    <property type="molecule type" value="Genomic_DNA"/>
</dbReference>
<sequence>MAIQGLVIINTGHGKGKSTAAFGQAVRAAGQGLKVCIIQFIKGKTTTGEAKAITTAFPDQIELHLAGTGFTWQQDKETVRKAALAGWQLAREKIVSDGYDLIVLDELTYLITYSLVPEEEILALFQARPKRLHLVITGRDASPGLIAYADLVTEMCAIKHPYQKGIKGQKGIEY</sequence>
<comment type="function">
    <text evidence="4">Required for both de novo synthesis of the corrin ring for the assimilation of exogenous corrinoids. Participates in the adenosylation of a variety of incomplete and complete corrinoids.</text>
</comment>
<dbReference type="Proteomes" id="UP001154240">
    <property type="component" value="Unassembled WGS sequence"/>
</dbReference>
<keyword evidence="10" id="KW-0808">Transferase</keyword>
<protein>
    <recommendedName>
        <fullName evidence="3">corrinoid adenosyltransferase</fullName>
        <ecNumber evidence="3">2.5.1.17</ecNumber>
    </recommendedName>
    <alternativeName>
        <fullName evidence="5">Cob(II)alamin adenosyltransferase</fullName>
    </alternativeName>
    <alternativeName>
        <fullName evidence="7">Cob(II)yrinic acid a,c-diamide adenosyltransferase</fullName>
    </alternativeName>
    <alternativeName>
        <fullName evidence="6">Cobinamide/cobalamin adenosyltransferase</fullName>
    </alternativeName>
</protein>
<evidence type="ECO:0000256" key="4">
    <source>
        <dbReference type="ARBA" id="ARBA00024929"/>
    </source>
</evidence>
<name>A0A9X4MLQ8_9BACT</name>
<reference evidence="10" key="1">
    <citation type="journal article" date="2022" name="bioRxiv">
        <title>Thiovibrio frasassiensisgen. nov., sp. nov., an autotrophic, elemental sulfur disproportionating bacterium isolated from sulfidic karst sediment, and proposal of Thiovibrionaceae fam. nov.</title>
        <authorList>
            <person name="Aronson H."/>
            <person name="Thomas C."/>
            <person name="Bhattacharyya M."/>
            <person name="Eckstein S."/>
            <person name="Jensen S."/>
            <person name="Barco R."/>
            <person name="Macalady J."/>
            <person name="Amend J."/>
        </authorList>
    </citation>
    <scope>NUCLEOTIDE SEQUENCE</scope>
    <source>
        <strain evidence="10">RS19-109</strain>
    </source>
</reference>
<evidence type="ECO:0000256" key="7">
    <source>
        <dbReference type="ARBA" id="ARBA00033354"/>
    </source>
</evidence>
<evidence type="ECO:0000313" key="11">
    <source>
        <dbReference type="Proteomes" id="UP001154240"/>
    </source>
</evidence>
<comment type="catalytic activity">
    <reaction evidence="9">
        <text>2 cob(II)alamin + reduced [electron-transfer flavoprotein] + 2 ATP = 2 adenosylcob(III)alamin + 2 triphosphate + oxidized [electron-transfer flavoprotein] + 3 H(+)</text>
        <dbReference type="Rhea" id="RHEA:28671"/>
        <dbReference type="Rhea" id="RHEA-COMP:10685"/>
        <dbReference type="Rhea" id="RHEA-COMP:10686"/>
        <dbReference type="ChEBI" id="CHEBI:15378"/>
        <dbReference type="ChEBI" id="CHEBI:16304"/>
        <dbReference type="ChEBI" id="CHEBI:18036"/>
        <dbReference type="ChEBI" id="CHEBI:18408"/>
        <dbReference type="ChEBI" id="CHEBI:30616"/>
        <dbReference type="ChEBI" id="CHEBI:57692"/>
        <dbReference type="ChEBI" id="CHEBI:58307"/>
        <dbReference type="EC" id="2.5.1.17"/>
    </reaction>
</comment>
<dbReference type="NCBIfam" id="TIGR00708">
    <property type="entry name" value="cobA"/>
    <property type="match status" value="1"/>
</dbReference>
<reference evidence="10" key="2">
    <citation type="submission" date="2022-10" db="EMBL/GenBank/DDBJ databases">
        <authorList>
            <person name="Aronson H.S."/>
        </authorList>
    </citation>
    <scope>NUCLEOTIDE SEQUENCE</scope>
    <source>
        <strain evidence="10">RS19-109</strain>
    </source>
</reference>
<dbReference type="Gene3D" id="3.40.50.300">
    <property type="entry name" value="P-loop containing nucleotide triphosphate hydrolases"/>
    <property type="match status" value="1"/>
</dbReference>
<proteinExistence type="inferred from homology"/>
<evidence type="ECO:0000256" key="8">
    <source>
        <dbReference type="ARBA" id="ARBA00048555"/>
    </source>
</evidence>
<dbReference type="NCBIfam" id="NF004637">
    <property type="entry name" value="PRK05986.1"/>
    <property type="match status" value="1"/>
</dbReference>
<dbReference type="Pfam" id="PF02572">
    <property type="entry name" value="CobA_CobO_BtuR"/>
    <property type="match status" value="1"/>
</dbReference>
<evidence type="ECO:0000256" key="3">
    <source>
        <dbReference type="ARBA" id="ARBA00012454"/>
    </source>
</evidence>
<dbReference type="InterPro" id="IPR003724">
    <property type="entry name" value="CblAdoTrfase_CobA"/>
</dbReference>
<comment type="caution">
    <text evidence="10">The sequence shown here is derived from an EMBL/GenBank/DDBJ whole genome shotgun (WGS) entry which is preliminary data.</text>
</comment>
<dbReference type="PANTHER" id="PTHR46638:SF1">
    <property type="entry name" value="CORRINOID ADENOSYLTRANSFERASE"/>
    <property type="match status" value="1"/>
</dbReference>
<dbReference type="GO" id="GO:0005524">
    <property type="term" value="F:ATP binding"/>
    <property type="evidence" value="ECO:0007669"/>
    <property type="project" value="InterPro"/>
</dbReference>
<gene>
    <name evidence="10" type="primary">cobO</name>
    <name evidence="10" type="ORF">OLX77_02930</name>
</gene>
<dbReference type="PANTHER" id="PTHR46638">
    <property type="entry name" value="CORRINOID ADENOSYLTRANSFERASE"/>
    <property type="match status" value="1"/>
</dbReference>
<evidence type="ECO:0000256" key="1">
    <source>
        <dbReference type="ARBA" id="ARBA00005121"/>
    </source>
</evidence>
<dbReference type="PIRSF" id="PIRSF015617">
    <property type="entry name" value="Adensltrnsf_CobA"/>
    <property type="match status" value="1"/>
</dbReference>
<dbReference type="InterPro" id="IPR027417">
    <property type="entry name" value="P-loop_NTPase"/>
</dbReference>
<comment type="catalytic activity">
    <reaction evidence="8">
        <text>2 cob(II)yrinate a,c diamide + reduced [electron-transfer flavoprotein] + 2 ATP = 2 adenosylcob(III)yrinate a,c-diamide + 2 triphosphate + oxidized [electron-transfer flavoprotein] + 3 H(+)</text>
        <dbReference type="Rhea" id="RHEA:11528"/>
        <dbReference type="Rhea" id="RHEA-COMP:10685"/>
        <dbReference type="Rhea" id="RHEA-COMP:10686"/>
        <dbReference type="ChEBI" id="CHEBI:15378"/>
        <dbReference type="ChEBI" id="CHEBI:18036"/>
        <dbReference type="ChEBI" id="CHEBI:30616"/>
        <dbReference type="ChEBI" id="CHEBI:57692"/>
        <dbReference type="ChEBI" id="CHEBI:58307"/>
        <dbReference type="ChEBI" id="CHEBI:58503"/>
        <dbReference type="ChEBI" id="CHEBI:58537"/>
        <dbReference type="EC" id="2.5.1.17"/>
    </reaction>
</comment>
<dbReference type="GO" id="GO:0008817">
    <property type="term" value="F:corrinoid adenosyltransferase activity"/>
    <property type="evidence" value="ECO:0007669"/>
    <property type="project" value="UniProtKB-EC"/>
</dbReference>
<dbReference type="EC" id="2.5.1.17" evidence="3"/>
<dbReference type="CDD" id="cd00561">
    <property type="entry name" value="CobA_ACA"/>
    <property type="match status" value="1"/>
</dbReference>
<evidence type="ECO:0000256" key="6">
    <source>
        <dbReference type="ARBA" id="ARBA00033334"/>
    </source>
</evidence>
<dbReference type="RefSeq" id="WP_307632088.1">
    <property type="nucleotide sequence ID" value="NZ_JAPHEH010000001.1"/>
</dbReference>
<comment type="pathway">
    <text evidence="1">Cofactor biosynthesis; adenosylcobalamin biosynthesis; adenosylcobalamin from cob(II)yrinate a,c-diamide: step 2/7.</text>
</comment>
<evidence type="ECO:0000256" key="2">
    <source>
        <dbReference type="ARBA" id="ARBA00007487"/>
    </source>
</evidence>
<evidence type="ECO:0000313" key="10">
    <source>
        <dbReference type="EMBL" id="MDG4475112.1"/>
    </source>
</evidence>
<accession>A0A9X4MLQ8</accession>
<dbReference type="SUPFAM" id="SSF52540">
    <property type="entry name" value="P-loop containing nucleoside triphosphate hydrolases"/>
    <property type="match status" value="1"/>
</dbReference>
<keyword evidence="11" id="KW-1185">Reference proteome</keyword>